<keyword evidence="3" id="KW-1185">Reference proteome</keyword>
<gene>
    <name evidence="2" type="ORF">FHR32_004025</name>
</gene>
<reference evidence="2 3" key="1">
    <citation type="submission" date="2020-08" db="EMBL/GenBank/DDBJ databases">
        <title>Sequencing the genomes of 1000 actinobacteria strains.</title>
        <authorList>
            <person name="Klenk H.-P."/>
        </authorList>
    </citation>
    <scope>NUCLEOTIDE SEQUENCE [LARGE SCALE GENOMIC DNA]</scope>
    <source>
        <strain evidence="2 3">DSM 43023</strain>
    </source>
</reference>
<dbReference type="AlphaFoldDB" id="A0A7W7WB02"/>
<accession>A0A7W7WB02</accession>
<comment type="caution">
    <text evidence="2">The sequence shown here is derived from an EMBL/GenBank/DDBJ whole genome shotgun (WGS) entry which is preliminary data.</text>
</comment>
<evidence type="ECO:0000256" key="1">
    <source>
        <dbReference type="SAM" id="SignalP"/>
    </source>
</evidence>
<proteinExistence type="predicted"/>
<evidence type="ECO:0000313" key="3">
    <source>
        <dbReference type="Proteomes" id="UP000534286"/>
    </source>
</evidence>
<dbReference type="EMBL" id="JACHJU010000001">
    <property type="protein sequence ID" value="MBB4939720.1"/>
    <property type="molecule type" value="Genomic_DNA"/>
</dbReference>
<feature type="chain" id="PRO_5038437780" description="Lipoprotein" evidence="1">
    <location>
        <begin position="25"/>
        <end position="292"/>
    </location>
</feature>
<organism evidence="2 3">
    <name type="scientific">Streptosporangium album</name>
    <dbReference type="NCBI Taxonomy" id="47479"/>
    <lineage>
        <taxon>Bacteria</taxon>
        <taxon>Bacillati</taxon>
        <taxon>Actinomycetota</taxon>
        <taxon>Actinomycetes</taxon>
        <taxon>Streptosporangiales</taxon>
        <taxon>Streptosporangiaceae</taxon>
        <taxon>Streptosporangium</taxon>
    </lineage>
</organism>
<feature type="signal peptide" evidence="1">
    <location>
        <begin position="1"/>
        <end position="24"/>
    </location>
</feature>
<evidence type="ECO:0000313" key="2">
    <source>
        <dbReference type="EMBL" id="MBB4939720.1"/>
    </source>
</evidence>
<sequence>MKRHIAGLACAATAVLSVSTFASAAHAQAADPVTALKGEFTSGRGVSFAETTKIHSSGGNAVVAQRKGVFQFGTSGISASDQTGKLRIKQSDLGGALEESDGEEDDTFSKMLAGMAKPERVIRIKNTSYVSGGMLGEFIPAEKTWVRLPMPMMGMVGSVSQYVNAAEPATLKALLAHATTKRAGLYGGKITFGELDKVSPWFRASMPGRGSGKAAKTVVSWKLFLGADRLATRLTTTYAMPGMSGSTMTVDTRYTGWGSKVTVKAPAAEEVAELKELQEGGEEATSIPLLGN</sequence>
<evidence type="ECO:0008006" key="4">
    <source>
        <dbReference type="Google" id="ProtNLM"/>
    </source>
</evidence>
<name>A0A7W7WB02_9ACTN</name>
<protein>
    <recommendedName>
        <fullName evidence="4">Lipoprotein</fullName>
    </recommendedName>
</protein>
<dbReference type="Proteomes" id="UP000534286">
    <property type="component" value="Unassembled WGS sequence"/>
</dbReference>
<dbReference type="RefSeq" id="WP_184755647.1">
    <property type="nucleotide sequence ID" value="NZ_BAABEK010000016.1"/>
</dbReference>
<keyword evidence="1" id="KW-0732">Signal</keyword>